<proteinExistence type="predicted"/>
<accession>A0A6F8V8W8</accession>
<keyword evidence="5" id="KW-0249">Electron transport</keyword>
<keyword evidence="3" id="KW-0004">4Fe-4S</keyword>
<gene>
    <name evidence="9" type="primary">frxA</name>
    <name evidence="9" type="ORF">SKTS_09900</name>
</gene>
<sequence length="70" mass="7603">MPYKIISSTCTACTACEPVCPNVAIKEKNGTYVIDPKKCTECEGEDPQCVEVCPVDGCVVVDKSLPRYVM</sequence>
<dbReference type="EMBL" id="AP022853">
    <property type="protein sequence ID" value="BCB26104.1"/>
    <property type="molecule type" value="Genomic_DNA"/>
</dbReference>
<dbReference type="GO" id="GO:0046872">
    <property type="term" value="F:metal ion binding"/>
    <property type="evidence" value="ECO:0007669"/>
    <property type="project" value="UniProtKB-KW"/>
</dbReference>
<evidence type="ECO:0000259" key="8">
    <source>
        <dbReference type="PROSITE" id="PS51379"/>
    </source>
</evidence>
<feature type="domain" description="4Fe-4S ferredoxin-type" evidence="8">
    <location>
        <begin position="30"/>
        <end position="64"/>
    </location>
</feature>
<comment type="cofactor">
    <cofactor evidence="1">
        <name>[4Fe-4S] cluster</name>
        <dbReference type="ChEBI" id="CHEBI:49883"/>
    </cofactor>
</comment>
<reference evidence="10" key="1">
    <citation type="submission" date="2020-03" db="EMBL/GenBank/DDBJ databases">
        <title>Complete genome sequence of sulfur-oxidizing bacterium skT11.</title>
        <authorList>
            <person name="Kanda M."/>
            <person name="Kojima H."/>
            <person name="Fukui M."/>
        </authorList>
    </citation>
    <scope>NUCLEOTIDE SEQUENCE [LARGE SCALE GENOMIC DNA]</scope>
    <source>
        <strain evidence="10">skT11</strain>
    </source>
</reference>
<evidence type="ECO:0000313" key="9">
    <source>
        <dbReference type="EMBL" id="BCB26104.1"/>
    </source>
</evidence>
<evidence type="ECO:0000256" key="2">
    <source>
        <dbReference type="ARBA" id="ARBA00022448"/>
    </source>
</evidence>
<dbReference type="RefSeq" id="WP_173061230.1">
    <property type="nucleotide sequence ID" value="NZ_AP022853.1"/>
</dbReference>
<dbReference type="PROSITE" id="PS00198">
    <property type="entry name" value="4FE4S_FER_1"/>
    <property type="match status" value="1"/>
</dbReference>
<keyword evidence="2" id="KW-0813">Transport</keyword>
<evidence type="ECO:0000256" key="6">
    <source>
        <dbReference type="ARBA" id="ARBA00023004"/>
    </source>
</evidence>
<evidence type="ECO:0000256" key="1">
    <source>
        <dbReference type="ARBA" id="ARBA00001966"/>
    </source>
</evidence>
<dbReference type="Proteomes" id="UP000502260">
    <property type="component" value="Chromosome"/>
</dbReference>
<organism evidence="9 10">
    <name type="scientific">Sulfurimicrobium lacus</name>
    <dbReference type="NCBI Taxonomy" id="2715678"/>
    <lineage>
        <taxon>Bacteria</taxon>
        <taxon>Pseudomonadati</taxon>
        <taxon>Pseudomonadota</taxon>
        <taxon>Betaproteobacteria</taxon>
        <taxon>Nitrosomonadales</taxon>
        <taxon>Sulfuricellaceae</taxon>
        <taxon>Sulfurimicrobium</taxon>
    </lineage>
</organism>
<dbReference type="Pfam" id="PF13187">
    <property type="entry name" value="Fer4_9"/>
    <property type="match status" value="1"/>
</dbReference>
<evidence type="ECO:0000313" key="10">
    <source>
        <dbReference type="Proteomes" id="UP000502260"/>
    </source>
</evidence>
<dbReference type="GO" id="GO:0051539">
    <property type="term" value="F:4 iron, 4 sulfur cluster binding"/>
    <property type="evidence" value="ECO:0007669"/>
    <property type="project" value="UniProtKB-KW"/>
</dbReference>
<name>A0A6F8V8W8_9PROT</name>
<keyword evidence="7" id="KW-0411">Iron-sulfur</keyword>
<evidence type="ECO:0000256" key="3">
    <source>
        <dbReference type="ARBA" id="ARBA00022485"/>
    </source>
</evidence>
<feature type="domain" description="4Fe-4S ferredoxin-type" evidence="8">
    <location>
        <begin position="1"/>
        <end position="29"/>
    </location>
</feature>
<protein>
    <submittedName>
        <fullName evidence="9">Ferredoxin-like protein in nif region</fullName>
    </submittedName>
</protein>
<dbReference type="PROSITE" id="PS51379">
    <property type="entry name" value="4FE4S_FER_2"/>
    <property type="match status" value="2"/>
</dbReference>
<dbReference type="Gene3D" id="3.30.70.20">
    <property type="match status" value="1"/>
</dbReference>
<dbReference type="SUPFAM" id="SSF54862">
    <property type="entry name" value="4Fe-4S ferredoxins"/>
    <property type="match status" value="1"/>
</dbReference>
<dbReference type="KEGG" id="slac:SKTS_09900"/>
<keyword evidence="4" id="KW-0479">Metal-binding</keyword>
<dbReference type="AlphaFoldDB" id="A0A6F8V8W8"/>
<evidence type="ECO:0000256" key="5">
    <source>
        <dbReference type="ARBA" id="ARBA00022982"/>
    </source>
</evidence>
<evidence type="ECO:0000256" key="4">
    <source>
        <dbReference type="ARBA" id="ARBA00022723"/>
    </source>
</evidence>
<dbReference type="InterPro" id="IPR017900">
    <property type="entry name" value="4Fe4S_Fe_S_CS"/>
</dbReference>
<dbReference type="FunFam" id="3.30.70.20:FF:000045">
    <property type="entry name" value="Ferredoxin, 4Fe-4S"/>
    <property type="match status" value="1"/>
</dbReference>
<keyword evidence="10" id="KW-1185">Reference proteome</keyword>
<evidence type="ECO:0000256" key="7">
    <source>
        <dbReference type="ARBA" id="ARBA00023014"/>
    </source>
</evidence>
<keyword evidence="6" id="KW-0408">Iron</keyword>
<dbReference type="InterPro" id="IPR017896">
    <property type="entry name" value="4Fe4S_Fe-S-bd"/>
</dbReference>